<feature type="domain" description="Bacterial Ig-like" evidence="1">
    <location>
        <begin position="2199"/>
        <end position="2284"/>
    </location>
</feature>
<evidence type="ECO:0000313" key="3">
    <source>
        <dbReference type="Proteomes" id="UP000008680"/>
    </source>
</evidence>
<feature type="domain" description="Bacterial Ig-like" evidence="1">
    <location>
        <begin position="1446"/>
        <end position="1525"/>
    </location>
</feature>
<sequence>MEGLAVGEYNVTVEYSNDPNYNNSNASTLFHVDKANIPDVPNTEGLVVIPTNITYLEDESITVTLDVPNATGKVTININGTDIETKEIGGGTVTFTVSGLAVGEYNVTAKYTDDPNYNDVNASALFNVSPAASNVTVVPTNITYLENETITISVNVTNATGTLVVKINGTEVNTTTFTGEDKPTIVVTVPDLAVGEYNVTVEYIDDPNYNNSDASALFHVDKANIPDVNPDTGIVVVPTNITYNDDETITVTVNVSNATGKVTIKINDTDIVLSKNITEDGSQTVTFNVPGLVVGDYNVTAEYTDDANYNDVNASALFKVEPAASNVTVVPVNITYGENETITVSVDINNATGNVTIKINGTAVELTKNITEEGSQTVTFNVPGLAVGEYNVTAVYHDDVNYNESNASALFNVKKSAPVNLTVTATNVTYGENVTVTVTVPDDATGNVTITIGDYTDKKEITPGSNTVEFTVPNLEVNNYVVYANYSGDSNYESGIVNAPFHVDKANSTVIVEATNITYGEDETITVTVPNNNATGWVTVSVNGSEIGSKKIGTDGKATFTVKDLEAGEYEVTVTYDGDRNYNGNNNLTRFTVDKANITEDNITVVPTNITYLDNETIAVTIGVNNATGIVTIKINGTNIELSKNITEDGSQTVTFNVPGLVVGDYNVTAEYTADHNYNDVNASALFKVEPASSNVTVEAVNITYLDNETITVTVPITNASGTVVIKINGTQKDERTVSGDNPTYNITVGGLAVGEYNVTVEYSNDPNYNSSNASTLFHVDKANIPDVNPDTGIVVVPTNITYNDDETITVTVDVPNATGNVTIRINGTDVELTKNITEDGSQSVTFNVPGLVVGDYNVTVEYTDDANYNDVNASALFKVEPAASNVTVVPTNITYLDNETITISVNVTNATGTVVVKINGTEVNTTTFTGEDKPTIVVTVPDLAVGEYNVTVEYTDDPNYNNSDASALFHVDKANIPDVNPDTGIVVVPTNITYNEDETITVTVDVPNATGNVTIKINGTDVELTKNITEDGSQSVTFNVPGLVVGDYNVTVEYTDDANYNDVNASALFKVEPAASNVAVVPTNITYLDNETITVTVDVPNATGMVTIKINGTGVELTKNITEDGSQTVTFNVPGLTAGEYNVTAVYHDDVNYNESNASALFNVKKSAPVNLTVTATNVTYGDNVTVTATVPNDATGNVTITIGDYTEKKEITPGSNTVEFTVPDLEVNNYVVYANYSSDSNYESGIVNAPFHVDKAPSHVEVDGIDINYTDLETITVTVSDNNATGFVTITINGTDIELTKEVSAGQAVFDVKDLVVGEYNVTAVYHSDRNYLNSTASDTFKVDKSDVKNMTISPVNITYGENETITVRITDNNITGNITISVNGTEYGPVELDNGVAVFNVPGLIVGDYEVTASYSGDSNYNPASSTETFTVDKEKPNVHVVSENIDYGKNETITVIVDGFNVTGNVTIKINGTEIATKEINDKGRAVFVVPGLQAGEYEVVAIYNGDDNHESSEGSDTFTVATVTPNMDVETEDIDYGDNETITVTLPKDAKGSVNITITDENGTVVYEGEAQLEDGKATVDVPGITPGPYNVTVKYPGDRNYNPTNKTVRFNVDKVVPDVDVDTVNIDYGDNETVTVTVNPVDGGVTPTGSVNVTVRDSDGKVVYEGNVDLVAGKATLDVPDLGAGDYTVDVRYGGDSNYDDSTGGSSFNVAKVSPDMDVQTEDIDYGDNETVTVTLPKDATGTVNVTIKDNDGNVFYEGEAELKEGKVTVDVPGLPAGDYTVDVAYGGDDNYNPVNSSDSFSIDKVSPEVDVGTENIDYGDNETVTVTVNPVEGGSAPTGTVNLTVKDSDGKVVYECQADLVEGKATVDVPGLPAGDYTVEVAYGGDENYTATNSNGNFAVGKVNPDMEVDGEDIDYGDNETVTVTLPKDATGTVNVTVKDSDGNVVYEGEAKLDDGKATVDVPGLPAGDYTVEVAYGGDDNYNPVNSSDSFSIDKVAPEVDADTEDIDYGEDEPITVTIDPVEGGSTPTGTVNVTVKDKDGNVVYEDQVDLVDGKVTLDIPDLDAGDYTVDVAYSGDENYTARNSSGSFTVNKAKPELNVDSEDIDYGDDETITVSLPEDATGTVNITITDKDGKTKVFNDVPIENGKATISVPDLDAGDYNVTVDYPGDDNYLGSKATSSFKVVRSNSNITLETENITYGDEEPITVDVNPVEGGVTPTGTVNITITDKDGNTKVFNDVPLENGKATVDVPDLAAGNYIVDVKYSGDGNYDPDSTEGAFEVAKAVPHIEIHVYDIYYGDVEVLTVTCDAPGTVDITVNGVTVTVPLDDGYDKRVFSSIVRAYSGKATLDLVNLAVGTYPAKAVYNGNENYTSVSDNDTFHVYKENTTTKISVDDIKLGEDAVIDIEVTHEDGSEKINTNITVTVDGKDYTVELIDGKGTLTIPDLDLGKHTVKAVYPGSHNYTNSSNATSFKVTKVTPSFDISTENIQVGDDETVTVTLPDDATGTVTLTIDGKEYTATVENGKATFVIPGIKAGEHKVNVAYSGDDKYAPAKRSDSFTVSKVKPDMGMDAPEIKVGQDGVITVTVPEDATGTISITVDGKTYTASIKDGKAVFHISGLGPGTHIVKAYYSGDGKYLAGSVDGTIVVEPKNGTSPQDKGKAHGGIDLESKKTGNPILVLFMVLFSLILIPIKRRRDDDEEEENEDQINRID</sequence>
<feature type="domain" description="Bacterial Ig-like" evidence="1">
    <location>
        <begin position="2581"/>
        <end position="2651"/>
    </location>
</feature>
<dbReference type="PATRIC" id="fig|634498.28.peg.965"/>
<proteinExistence type="predicted"/>
<reference evidence="2 3" key="1">
    <citation type="journal article" date="2010" name="PLoS ONE">
        <title>The genome sequence of the rumen methanogen Methanobrevibacter ruminantium reveals new possibilities for controlling ruminant methane emissions.</title>
        <authorList>
            <person name="Leahy S.C."/>
            <person name="Kelly W.J."/>
            <person name="Altermann E."/>
            <person name="Ronimus R.S."/>
            <person name="Yeoman C.J."/>
            <person name="Pacheco D.M."/>
            <person name="Li D."/>
            <person name="Kong Z."/>
            <person name="McTavish S."/>
            <person name="Sang C."/>
            <person name="Lambie S.C."/>
            <person name="Janssen P.H."/>
            <person name="Dey D."/>
            <person name="Attwood G.T."/>
        </authorList>
    </citation>
    <scope>NUCLEOTIDE SEQUENCE [LARGE SCALE GENOMIC DNA]</scope>
    <source>
        <strain evidence="3">ATCC 35063 / DSM 1093 / JCM 13430 / OCM 146 / M1</strain>
    </source>
</reference>
<feature type="domain" description="Bacterial Ig-like" evidence="1">
    <location>
        <begin position="1727"/>
        <end position="1804"/>
    </location>
</feature>
<feature type="domain" description="Bacterial Ig-like" evidence="1">
    <location>
        <begin position="2010"/>
        <end position="2099"/>
    </location>
</feature>
<dbReference type="STRING" id="634498.mru_0963"/>
<feature type="domain" description="Bacterial Ig-like" evidence="1">
    <location>
        <begin position="328"/>
        <end position="409"/>
    </location>
</feature>
<feature type="domain" description="Bacterial Ig-like" evidence="1">
    <location>
        <begin position="1631"/>
        <end position="1716"/>
    </location>
</feature>
<dbReference type="Gene3D" id="2.60.40.10">
    <property type="entry name" value="Immunoglobulins"/>
    <property type="match status" value="28"/>
</dbReference>
<feature type="domain" description="Bacterial Ig-like" evidence="1">
    <location>
        <begin position="1537"/>
        <end position="1618"/>
    </location>
</feature>
<protein>
    <submittedName>
        <fullName evidence="2">Adhesin-like protein</fullName>
    </submittedName>
</protein>
<feature type="domain" description="Bacterial Ig-like" evidence="1">
    <location>
        <begin position="2491"/>
        <end position="2568"/>
    </location>
</feature>
<feature type="domain" description="Bacterial Ig-like" evidence="1">
    <location>
        <begin position="1820"/>
        <end position="1902"/>
    </location>
</feature>
<feature type="domain" description="Bacterial Ig-like" evidence="1">
    <location>
        <begin position="1354"/>
        <end position="1435"/>
    </location>
</feature>
<dbReference type="InterPro" id="IPR032109">
    <property type="entry name" value="Big_3_5"/>
</dbReference>
<feature type="domain" description="Bacterial Ig-like" evidence="1">
    <location>
        <begin position="1919"/>
        <end position="1995"/>
    </location>
</feature>
<dbReference type="KEGG" id="mru:mru_0963"/>
<organism evidence="2 3">
    <name type="scientific">Methanobrevibacter ruminantium (strain ATCC 35063 / DSM 1093 / JCM 13430 / OCM 146 / M1)</name>
    <name type="common">Methanobacterium ruminantium</name>
    <dbReference type="NCBI Taxonomy" id="634498"/>
    <lineage>
        <taxon>Archaea</taxon>
        <taxon>Methanobacteriati</taxon>
        <taxon>Methanobacteriota</taxon>
        <taxon>Methanomada group</taxon>
        <taxon>Methanobacteria</taxon>
        <taxon>Methanobacteriales</taxon>
        <taxon>Methanobacteriaceae</taxon>
        <taxon>Methanobrevibacter</taxon>
    </lineage>
</organism>
<dbReference type="EMBL" id="CP001719">
    <property type="protein sequence ID" value="ADC46814.1"/>
    <property type="molecule type" value="Genomic_DNA"/>
</dbReference>
<dbReference type="eggNOG" id="arCOG02486">
    <property type="taxonomic scope" value="Archaea"/>
</dbReference>
<evidence type="ECO:0000313" key="2">
    <source>
        <dbReference type="EMBL" id="ADC46814.1"/>
    </source>
</evidence>
<dbReference type="RefSeq" id="WP_012955765.1">
    <property type="nucleotide sequence ID" value="NC_013790.1"/>
</dbReference>
<evidence type="ECO:0000259" key="1">
    <source>
        <dbReference type="Pfam" id="PF16640"/>
    </source>
</evidence>
<name>D3E2Q3_METRM</name>
<dbReference type="eggNOG" id="arCOG02487">
    <property type="taxonomic scope" value="Archaea"/>
</dbReference>
<dbReference type="OrthoDB" id="78228at2157"/>
<dbReference type="HOGENOM" id="CLU_225535_0_0_2"/>
<dbReference type="Proteomes" id="UP000008680">
    <property type="component" value="Chromosome"/>
</dbReference>
<dbReference type="InterPro" id="IPR017868">
    <property type="entry name" value="Filamin/ABP280_repeat-like"/>
</dbReference>
<accession>D3E2Q3</accession>
<dbReference type="PROSITE" id="PS50194">
    <property type="entry name" value="FILAMIN_REPEAT"/>
    <property type="match status" value="2"/>
</dbReference>
<dbReference type="InterPro" id="IPR013783">
    <property type="entry name" value="Ig-like_fold"/>
</dbReference>
<gene>
    <name evidence="2" type="ordered locus">mru_0963</name>
</gene>
<feature type="domain" description="Bacterial Ig-like" evidence="1">
    <location>
        <begin position="2107"/>
        <end position="2191"/>
    </location>
</feature>
<feature type="domain" description="Bacterial Ig-like" evidence="1">
    <location>
        <begin position="514"/>
        <end position="593"/>
    </location>
</feature>
<feature type="domain" description="Bacterial Ig-like" evidence="1">
    <location>
        <begin position="421"/>
        <end position="494"/>
    </location>
</feature>
<keyword evidence="3" id="KW-1185">Reference proteome</keyword>
<feature type="domain" description="Bacterial Ig-like" evidence="1">
    <location>
        <begin position="1276"/>
        <end position="1344"/>
    </location>
</feature>
<feature type="domain" description="Bacterial Ig-like" evidence="1">
    <location>
        <begin position="50"/>
        <end position="124"/>
    </location>
</feature>
<dbReference type="GeneID" id="40920699"/>
<dbReference type="Pfam" id="PF16640">
    <property type="entry name" value="Big_3_5"/>
    <property type="match status" value="17"/>
</dbReference>